<dbReference type="AlphaFoldDB" id="A0A401NMR3"/>
<dbReference type="OMA" id="WIEINTK"/>
<dbReference type="GO" id="GO:0016020">
    <property type="term" value="C:membrane"/>
    <property type="evidence" value="ECO:0007669"/>
    <property type="project" value="UniProtKB-SubCell"/>
</dbReference>
<dbReference type="STRING" id="75743.A0A401NMR3"/>
<comment type="caution">
    <text evidence="6">The sequence shown here is derived from an EMBL/GenBank/DDBJ whole genome shotgun (WGS) entry which is preliminary data.</text>
</comment>
<dbReference type="InterPro" id="IPR009828">
    <property type="entry name" value="CYRIA/CYRIB_Rac1-bd"/>
</dbReference>
<dbReference type="Proteomes" id="UP000288216">
    <property type="component" value="Unassembled WGS sequence"/>
</dbReference>
<proteinExistence type="inferred from homology"/>
<evidence type="ECO:0000259" key="5">
    <source>
        <dbReference type="Pfam" id="PF07159"/>
    </source>
</evidence>
<dbReference type="Pfam" id="PF07159">
    <property type="entry name" value="CYRIA-B_Rac1-bd"/>
    <property type="match status" value="1"/>
</dbReference>
<dbReference type="EMBL" id="BFAA01002552">
    <property type="protein sequence ID" value="GCB62163.1"/>
    <property type="molecule type" value="Genomic_DNA"/>
</dbReference>
<feature type="domain" description="CYRIA/CYRIB Rac1 binding" evidence="5">
    <location>
        <begin position="126"/>
        <end position="428"/>
    </location>
</feature>
<organism evidence="6 7">
    <name type="scientific">Scyliorhinus torazame</name>
    <name type="common">Cloudy catshark</name>
    <name type="synonym">Catulus torazame</name>
    <dbReference type="NCBI Taxonomy" id="75743"/>
    <lineage>
        <taxon>Eukaryota</taxon>
        <taxon>Metazoa</taxon>
        <taxon>Chordata</taxon>
        <taxon>Craniata</taxon>
        <taxon>Vertebrata</taxon>
        <taxon>Chondrichthyes</taxon>
        <taxon>Elasmobranchii</taxon>
        <taxon>Galeomorphii</taxon>
        <taxon>Galeoidea</taxon>
        <taxon>Carcharhiniformes</taxon>
        <taxon>Scyliorhinidae</taxon>
        <taxon>Scyliorhinus</taxon>
    </lineage>
</organism>
<evidence type="ECO:0000256" key="4">
    <source>
        <dbReference type="ARBA" id="ARBA00023288"/>
    </source>
</evidence>
<dbReference type="GO" id="GO:0030833">
    <property type="term" value="P:regulation of actin filament polymerization"/>
    <property type="evidence" value="ECO:0007669"/>
    <property type="project" value="InterPro"/>
</dbReference>
<dbReference type="OrthoDB" id="60973at2759"/>
<sequence length="432" mass="48944">MAEVINSVLEYVNDIECTTEYLLAASEDWEATDKAAQVVDGNSCLGQPSRTLLKFADMGNLIKVLTRDIDHNASHFFLDFESKFDPSQLVYTKYVLSHQSEGQHRYLNMGNLLKVLTCTDLEQGPNFFLDFENAQPTDHEREVFNQVNVVLKDAEGILDDLQSYRGAGHEIREAIQHPSDENLQEKAWSAVCPLVGKLKKFYEFSQRLEAALHGLLGALTSTPYSPTQHLEREQALAKQFAEILHFTLRFDELKMTNPAIQNDFSYYRRTLSRMRINNVPAEGENEVNNELANRMSLFYAEATPMLKTLSDATTKFVSDNKSLPIENTTDCLSTMASVCRVMLETPEYRSRFASEETVSFCLRVMVGVIILYDHVHPVGAFAKTSKIDMKGCIKVLKDQPPNSVEGLLNALRYTTKHLNDETTSKQIKTMLQ</sequence>
<comment type="subcellular location">
    <subcellularLocation>
        <location evidence="1">Membrane</location>
        <topology evidence="1">Lipid-anchor</topology>
    </subcellularLocation>
</comment>
<dbReference type="PANTHER" id="PTHR12422">
    <property type="entry name" value="GH09096P"/>
    <property type="match status" value="1"/>
</dbReference>
<evidence type="ECO:0000256" key="1">
    <source>
        <dbReference type="ARBA" id="ARBA00004635"/>
    </source>
</evidence>
<evidence type="ECO:0000256" key="2">
    <source>
        <dbReference type="ARBA" id="ARBA00005778"/>
    </source>
</evidence>
<name>A0A401NMR3_SCYTO</name>
<evidence type="ECO:0000313" key="7">
    <source>
        <dbReference type="Proteomes" id="UP000288216"/>
    </source>
</evidence>
<protein>
    <recommendedName>
        <fullName evidence="5">CYRIA/CYRIB Rac1 binding domain-containing protein</fullName>
    </recommendedName>
</protein>
<keyword evidence="4" id="KW-0449">Lipoprotein</keyword>
<keyword evidence="3" id="KW-0472">Membrane</keyword>
<dbReference type="InterPro" id="IPR039789">
    <property type="entry name" value="CYRI"/>
</dbReference>
<accession>A0A401NMR3</accession>
<keyword evidence="7" id="KW-1185">Reference proteome</keyword>
<comment type="similarity">
    <text evidence="2">Belongs to the CYRI family.</text>
</comment>
<dbReference type="GO" id="GO:0031267">
    <property type="term" value="F:small GTPase binding"/>
    <property type="evidence" value="ECO:0007669"/>
    <property type="project" value="InterPro"/>
</dbReference>
<evidence type="ECO:0000313" key="6">
    <source>
        <dbReference type="EMBL" id="GCB62163.1"/>
    </source>
</evidence>
<gene>
    <name evidence="6" type="ORF">scyTo_0007173</name>
</gene>
<evidence type="ECO:0000256" key="3">
    <source>
        <dbReference type="ARBA" id="ARBA00023136"/>
    </source>
</evidence>
<reference evidence="6 7" key="1">
    <citation type="journal article" date="2018" name="Nat. Ecol. Evol.">
        <title>Shark genomes provide insights into elasmobranch evolution and the origin of vertebrates.</title>
        <authorList>
            <person name="Hara Y"/>
            <person name="Yamaguchi K"/>
            <person name="Onimaru K"/>
            <person name="Kadota M"/>
            <person name="Koyanagi M"/>
            <person name="Keeley SD"/>
            <person name="Tatsumi K"/>
            <person name="Tanaka K"/>
            <person name="Motone F"/>
            <person name="Kageyama Y"/>
            <person name="Nozu R"/>
            <person name="Adachi N"/>
            <person name="Nishimura O"/>
            <person name="Nakagawa R"/>
            <person name="Tanegashima C"/>
            <person name="Kiyatake I"/>
            <person name="Matsumoto R"/>
            <person name="Murakumo K"/>
            <person name="Nishida K"/>
            <person name="Terakita A"/>
            <person name="Kuratani S"/>
            <person name="Sato K"/>
            <person name="Hyodo S Kuraku.S."/>
        </authorList>
    </citation>
    <scope>NUCLEOTIDE SEQUENCE [LARGE SCALE GENOMIC DNA]</scope>
</reference>